<evidence type="ECO:0000313" key="3">
    <source>
        <dbReference type="Proteomes" id="UP000474077"/>
    </source>
</evidence>
<organism evidence="2 3">
    <name type="scientific">Bacteroides xylanisolvens</name>
    <dbReference type="NCBI Taxonomy" id="371601"/>
    <lineage>
        <taxon>Bacteria</taxon>
        <taxon>Pseudomonadati</taxon>
        <taxon>Bacteroidota</taxon>
        <taxon>Bacteroidia</taxon>
        <taxon>Bacteroidales</taxon>
        <taxon>Bacteroidaceae</taxon>
        <taxon>Bacteroides</taxon>
    </lineage>
</organism>
<dbReference type="RefSeq" id="WP_149923560.1">
    <property type="nucleotide sequence ID" value="NZ_RCXZ01000004.1"/>
</dbReference>
<comment type="caution">
    <text evidence="2">The sequence shown here is derived from an EMBL/GenBank/DDBJ whole genome shotgun (WGS) entry which is preliminary data.</text>
</comment>
<sequence>MKKILYYFLPVAAMLLPAACTTEEDFGSGTVPPGDGFTIEAVCQNMLPQQVVTRSAIAKDDKEKRINQLYLFFFDKNGNYLESTNEKVFLPYMAPSAGTSNVSIPTDVFASPDLAENTYIYALANVTPEVLTDADGDGYPDNFPKEGKDGMCPKDLFEAFVYNPDNYTPDSRDAITTLPEHGMPMAGKSTTRVDLTEKGSLTIQLKALMARIDINISIDSDHSDESGQLPRLSIAKWGVYNMPTAVPLTEPADAQTSLTTKDAYRNVENIPSDAVIYNHGGAASLTFYMFENMIEPDIDPESYKYPAGVVEDVDKQRWKPKLVKENSKATYFKMKAYYTTYNGDPSLPANQDNTTIEAEYTFYLGGDPVKDFKVIRNRHYANNIVISGLTHVGNNPDHITFDARVNITEQNNPFYLSMLRERDHDAHFCITPLDVYFFEEDANPQMTITLGNDANNADGKPWIRMERVPAENMREGTLPADMSTETHLMTGKKDGKEWTAGNGKRRYFTTDLVTNTLANNTQYIIKTSRDRIYFYLDENLSTKDRTATVNISYTDDKTQTPRTRTIEIVQHGLLPVTVPGDDDNPTQQIYVEAYEEYISHYDPLNEFEGNYIYDGLEWGLGGQYLNSSRLIQTGMFNWERVQGISGDWENVYYNGYEATINIITTAGQTVMNLNEKPESAAEYCYNKNKRSEGGSVPSNTSGWFLPGIRQLEAILTTYYNTYPEFQNRFYWSSSAAKRNRVGYGLIWYYPEDDNYARATKALRDGSYAESDWDDIYTNDNGTTGKAPRINRFLRIRAAYVPPSDVTIQ</sequence>
<reference evidence="2 3" key="1">
    <citation type="journal article" date="2019" name="Nat. Med.">
        <title>A library of human gut bacterial isolates paired with longitudinal multiomics data enables mechanistic microbiome research.</title>
        <authorList>
            <person name="Poyet M."/>
            <person name="Groussin M."/>
            <person name="Gibbons S.M."/>
            <person name="Avila-Pacheco J."/>
            <person name="Jiang X."/>
            <person name="Kearney S.M."/>
            <person name="Perrotta A.R."/>
            <person name="Berdy B."/>
            <person name="Zhao S."/>
            <person name="Lieberman T.D."/>
            <person name="Swanson P.K."/>
            <person name="Smith M."/>
            <person name="Roesemann S."/>
            <person name="Alexander J.E."/>
            <person name="Rich S.A."/>
            <person name="Livny J."/>
            <person name="Vlamakis H."/>
            <person name="Clish C."/>
            <person name="Bullock K."/>
            <person name="Deik A."/>
            <person name="Scott J."/>
            <person name="Pierce K.A."/>
            <person name="Xavier R.J."/>
            <person name="Alm E.J."/>
        </authorList>
    </citation>
    <scope>NUCLEOTIDE SEQUENCE [LARGE SCALE GENOMIC DNA]</scope>
    <source>
        <strain evidence="2 3">BIOML-A73</strain>
    </source>
</reference>
<evidence type="ECO:0000256" key="1">
    <source>
        <dbReference type="SAM" id="SignalP"/>
    </source>
</evidence>
<evidence type="ECO:0000313" key="2">
    <source>
        <dbReference type="EMBL" id="KAB6082992.1"/>
    </source>
</evidence>
<dbReference type="Proteomes" id="UP000474077">
    <property type="component" value="Unassembled WGS sequence"/>
</dbReference>
<feature type="chain" id="PRO_5030097801" evidence="1">
    <location>
        <begin position="23"/>
        <end position="808"/>
    </location>
</feature>
<gene>
    <name evidence="2" type="ORF">GA560_10795</name>
</gene>
<accession>A0A4Q5DRZ9</accession>
<feature type="signal peptide" evidence="1">
    <location>
        <begin position="1"/>
        <end position="22"/>
    </location>
</feature>
<proteinExistence type="predicted"/>
<dbReference type="AlphaFoldDB" id="A0A4Q5DRZ9"/>
<name>A0A4Q5DRZ9_9BACE</name>
<protein>
    <submittedName>
        <fullName evidence="2">DUF4906 domain-containing protein</fullName>
    </submittedName>
</protein>
<keyword evidence="1" id="KW-0732">Signal</keyword>
<dbReference type="EMBL" id="WDER01000024">
    <property type="protein sequence ID" value="KAB6082992.1"/>
    <property type="molecule type" value="Genomic_DNA"/>
</dbReference>